<dbReference type="EMBL" id="JTDY01000127">
    <property type="protein sequence ID" value="KOB78710.1"/>
    <property type="molecule type" value="Genomic_DNA"/>
</dbReference>
<dbReference type="InterPro" id="IPR014710">
    <property type="entry name" value="RmlC-like_jellyroll"/>
</dbReference>
<proteinExistence type="inferred from homology"/>
<dbReference type="Gene3D" id="3.30.200.20">
    <property type="entry name" value="Phosphorylase Kinase, domain 1"/>
    <property type="match status" value="3"/>
</dbReference>
<dbReference type="SUPFAM" id="SSF51206">
    <property type="entry name" value="cAMP-binding domain-like"/>
    <property type="match status" value="2"/>
</dbReference>
<organism evidence="15 16">
    <name type="scientific">Operophtera brumata</name>
    <name type="common">Winter moth</name>
    <name type="synonym">Phalaena brumata</name>
    <dbReference type="NCBI Taxonomy" id="104452"/>
    <lineage>
        <taxon>Eukaryota</taxon>
        <taxon>Metazoa</taxon>
        <taxon>Ecdysozoa</taxon>
        <taxon>Arthropoda</taxon>
        <taxon>Hexapoda</taxon>
        <taxon>Insecta</taxon>
        <taxon>Pterygota</taxon>
        <taxon>Neoptera</taxon>
        <taxon>Endopterygota</taxon>
        <taxon>Lepidoptera</taxon>
        <taxon>Glossata</taxon>
        <taxon>Ditrysia</taxon>
        <taxon>Geometroidea</taxon>
        <taxon>Geometridae</taxon>
        <taxon>Larentiinae</taxon>
        <taxon>Operophtera</taxon>
    </lineage>
</organism>
<evidence type="ECO:0000256" key="3">
    <source>
        <dbReference type="ARBA" id="ARBA00022527"/>
    </source>
</evidence>
<dbReference type="Pfam" id="PF00069">
    <property type="entry name" value="Pkinase"/>
    <property type="match status" value="1"/>
</dbReference>
<evidence type="ECO:0000259" key="14">
    <source>
        <dbReference type="PROSITE" id="PS51285"/>
    </source>
</evidence>
<dbReference type="Gene3D" id="1.10.510.10">
    <property type="entry name" value="Transferase(Phosphotransferase) domain 1"/>
    <property type="match status" value="2"/>
</dbReference>
<gene>
    <name evidence="15" type="ORF">OBRU01_01837</name>
</gene>
<sequence>MVLCPPFKWSTKGGFNLSNAARPTRPARRETIIFPQNEETIQTFEETGPTNGYPPTDKLRSSLPVPMDTEEKTSYNGSSYSKASDDYNSSARTSDVLFDERKSSAGRKTISEIVRVDPDKRTRRKRGIIAPHAPFDTVRSPVDLQYDKFEKDDGSAEQIQKAVMANDFLRNLMDDDRLKAVVEAMSSQEFAAGSLIIREGESGSHLFVSAHGQFEVLKGLKVVKTFGPGEAFGELAILYKAKRFASIRCESGRQEQEDNIRFLKSVPLLQGIDEIELAHISDFLKREFFSAGTPVVRQGDKGDKFYIIRGGTVLVTKRDGDGVERRVGLLKRGDFFGEQALLHEDRRLATCLAQPPGVECLTLERGFGHCNCVLCGFIEIVLCASEFEYVELKDLEIVGTMGVGGFGRVELVQYKPNPSLTFALKLYQTFKDNKYIYFLMEPVLGGDVWTILQKQRFFPENVARFMAACVVDFGFAKKISPNSKTWTFAGTPEYVAPEIVLNKGHDRAVDCWALGVFIHELIVGKPPFRATGGDHMKTYTLILRGIDAVAFHPRVPKSAQMLIRKLCRAVPAERLGYLKNGILDIKSHKWFLGFDWDGLRDRKLKAPLVQPVASDLDLSNFEKYPKDKLPPDETTGWDLDF</sequence>
<evidence type="ECO:0000256" key="7">
    <source>
        <dbReference type="ARBA" id="ARBA00022840"/>
    </source>
</evidence>
<evidence type="ECO:0000256" key="10">
    <source>
        <dbReference type="PIRSR" id="PIRSR000559-2"/>
    </source>
</evidence>
<comment type="catalytic activity">
    <reaction evidence="8">
        <text>L-threonyl-[protein] + ATP = O-phospho-L-threonyl-[protein] + ADP + H(+)</text>
        <dbReference type="Rhea" id="RHEA:46608"/>
        <dbReference type="Rhea" id="RHEA-COMP:11060"/>
        <dbReference type="Rhea" id="RHEA-COMP:11605"/>
        <dbReference type="ChEBI" id="CHEBI:15378"/>
        <dbReference type="ChEBI" id="CHEBI:30013"/>
        <dbReference type="ChEBI" id="CHEBI:30616"/>
        <dbReference type="ChEBI" id="CHEBI:61977"/>
        <dbReference type="ChEBI" id="CHEBI:456216"/>
        <dbReference type="EC" id="2.7.11.12"/>
    </reaction>
</comment>
<keyword evidence="4" id="KW-0808">Transferase</keyword>
<feature type="compositionally biased region" description="Polar residues" evidence="11">
    <location>
        <begin position="74"/>
        <end position="93"/>
    </location>
</feature>
<dbReference type="Gene3D" id="2.60.120.10">
    <property type="entry name" value="Jelly Rolls"/>
    <property type="match status" value="2"/>
</dbReference>
<keyword evidence="3" id="KW-0723">Serine/threonine-protein kinase</keyword>
<comment type="caution">
    <text evidence="15">The sequence shown here is derived from an EMBL/GenBank/DDBJ whole genome shotgun (WGS) entry which is preliminary data.</text>
</comment>
<keyword evidence="6" id="KW-0418">Kinase</keyword>
<feature type="domain" description="AGC-kinase C-terminal" evidence="14">
    <location>
        <begin position="592"/>
        <end position="641"/>
    </location>
</feature>
<dbReference type="InterPro" id="IPR002374">
    <property type="entry name" value="cGMP_dep_kinase"/>
</dbReference>
<dbReference type="SUPFAM" id="SSF56112">
    <property type="entry name" value="Protein kinase-like (PK-like)"/>
    <property type="match status" value="1"/>
</dbReference>
<dbReference type="PIRSF" id="PIRSF000559">
    <property type="entry name" value="cGMP-dep_kinase"/>
    <property type="match status" value="1"/>
</dbReference>
<dbReference type="InterPro" id="IPR011009">
    <property type="entry name" value="Kinase-like_dom_sf"/>
</dbReference>
<evidence type="ECO:0000256" key="9">
    <source>
        <dbReference type="ARBA" id="ARBA00047462"/>
    </source>
</evidence>
<reference evidence="15 16" key="1">
    <citation type="journal article" date="2015" name="Genome Biol. Evol.">
        <title>The genome of winter moth (Operophtera brumata) provides a genomic perspective on sexual dimorphism and phenology.</title>
        <authorList>
            <person name="Derks M.F."/>
            <person name="Smit S."/>
            <person name="Salis L."/>
            <person name="Schijlen E."/>
            <person name="Bossers A."/>
            <person name="Mateman C."/>
            <person name="Pijl A.S."/>
            <person name="de Ridder D."/>
            <person name="Groenen M.A."/>
            <person name="Visser M.E."/>
            <person name="Megens H.J."/>
        </authorList>
    </citation>
    <scope>NUCLEOTIDE SEQUENCE [LARGE SCALE GENOMIC DNA]</scope>
    <source>
        <strain evidence="15">WM2013NL</strain>
        <tissue evidence="15">Head and thorax</tissue>
    </source>
</reference>
<dbReference type="AlphaFoldDB" id="A0A0L7LTC9"/>
<dbReference type="InterPro" id="IPR000719">
    <property type="entry name" value="Prot_kinase_dom"/>
</dbReference>
<dbReference type="Proteomes" id="UP000037510">
    <property type="component" value="Unassembled WGS sequence"/>
</dbReference>
<evidence type="ECO:0000256" key="11">
    <source>
        <dbReference type="SAM" id="MobiDB-lite"/>
    </source>
</evidence>
<feature type="region of interest" description="Disordered" evidence="11">
    <location>
        <begin position="37"/>
        <end position="93"/>
    </location>
</feature>
<evidence type="ECO:0000256" key="8">
    <source>
        <dbReference type="ARBA" id="ARBA00047298"/>
    </source>
</evidence>
<dbReference type="SMART" id="SM00100">
    <property type="entry name" value="cNMP"/>
    <property type="match status" value="2"/>
</dbReference>
<name>A0A0L7LTC9_OPEBR</name>
<dbReference type="InterPro" id="IPR018490">
    <property type="entry name" value="cNMP-bd_dom_sf"/>
</dbReference>
<comment type="catalytic activity">
    <reaction evidence="9">
        <text>L-seryl-[protein] + ATP = O-phospho-L-seryl-[protein] + ADP + H(+)</text>
        <dbReference type="Rhea" id="RHEA:17989"/>
        <dbReference type="Rhea" id="RHEA-COMP:9863"/>
        <dbReference type="Rhea" id="RHEA-COMP:11604"/>
        <dbReference type="ChEBI" id="CHEBI:15378"/>
        <dbReference type="ChEBI" id="CHEBI:29999"/>
        <dbReference type="ChEBI" id="CHEBI:30616"/>
        <dbReference type="ChEBI" id="CHEBI:83421"/>
        <dbReference type="ChEBI" id="CHEBI:456216"/>
        <dbReference type="EC" id="2.7.11.12"/>
    </reaction>
</comment>
<dbReference type="EC" id="2.7.11.12" evidence="2"/>
<feature type="domain" description="Protein kinase" evidence="12">
    <location>
        <begin position="313"/>
        <end position="591"/>
    </location>
</feature>
<dbReference type="InterPro" id="IPR000595">
    <property type="entry name" value="cNMP-bd_dom"/>
</dbReference>
<dbReference type="GO" id="GO:0004692">
    <property type="term" value="F:cGMP-dependent protein kinase activity"/>
    <property type="evidence" value="ECO:0007669"/>
    <property type="project" value="UniProtKB-EC"/>
</dbReference>
<feature type="compositionally biased region" description="Polar residues" evidence="11">
    <location>
        <begin position="37"/>
        <end position="50"/>
    </location>
</feature>
<evidence type="ECO:0000313" key="16">
    <source>
        <dbReference type="Proteomes" id="UP000037510"/>
    </source>
</evidence>
<dbReference type="PRINTS" id="PR00103">
    <property type="entry name" value="CAMPKINASE"/>
</dbReference>
<dbReference type="InterPro" id="IPR000961">
    <property type="entry name" value="AGC-kinase_C"/>
</dbReference>
<dbReference type="PROSITE" id="PS50042">
    <property type="entry name" value="CNMP_BINDING_3"/>
    <property type="match status" value="2"/>
</dbReference>
<dbReference type="PANTHER" id="PTHR24353">
    <property type="entry name" value="CYCLIC NUCLEOTIDE-DEPENDENT PROTEIN KINASE"/>
    <property type="match status" value="1"/>
</dbReference>
<keyword evidence="7 10" id="KW-0067">ATP-binding</keyword>
<dbReference type="PROSITE" id="PS51285">
    <property type="entry name" value="AGC_KINASE_CTER"/>
    <property type="match status" value="1"/>
</dbReference>
<dbReference type="CDD" id="cd00038">
    <property type="entry name" value="CAP_ED"/>
    <property type="match status" value="2"/>
</dbReference>
<keyword evidence="5 10" id="KW-0547">Nucleotide-binding</keyword>
<dbReference type="STRING" id="104452.A0A0L7LTC9"/>
<feature type="domain" description="Cyclic nucleotide-binding" evidence="13">
    <location>
        <begin position="169"/>
        <end position="251"/>
    </location>
</feature>
<evidence type="ECO:0000256" key="5">
    <source>
        <dbReference type="ARBA" id="ARBA00022741"/>
    </source>
</evidence>
<evidence type="ECO:0000256" key="4">
    <source>
        <dbReference type="ARBA" id="ARBA00022679"/>
    </source>
</evidence>
<keyword evidence="16" id="KW-1185">Reference proteome</keyword>
<dbReference type="Pfam" id="PF00027">
    <property type="entry name" value="cNMP_binding"/>
    <property type="match status" value="2"/>
</dbReference>
<evidence type="ECO:0000256" key="2">
    <source>
        <dbReference type="ARBA" id="ARBA00012428"/>
    </source>
</evidence>
<protein>
    <recommendedName>
        <fullName evidence="2">cGMP-dependent protein kinase</fullName>
        <ecNumber evidence="2">2.7.11.12</ecNumber>
    </recommendedName>
</protein>
<dbReference type="PROSITE" id="PS50011">
    <property type="entry name" value="PROTEIN_KINASE_DOM"/>
    <property type="match status" value="1"/>
</dbReference>
<evidence type="ECO:0000313" key="15">
    <source>
        <dbReference type="EMBL" id="KOB78710.1"/>
    </source>
</evidence>
<dbReference type="InterPro" id="IPR018488">
    <property type="entry name" value="cNMP-bd_CS"/>
</dbReference>
<dbReference type="GO" id="GO:0005524">
    <property type="term" value="F:ATP binding"/>
    <property type="evidence" value="ECO:0007669"/>
    <property type="project" value="UniProtKB-KW"/>
</dbReference>
<feature type="domain" description="Cyclic nucleotide-binding" evidence="13">
    <location>
        <begin position="268"/>
        <end position="365"/>
    </location>
</feature>
<dbReference type="PANTHER" id="PTHR24353:SF144">
    <property type="match status" value="1"/>
</dbReference>
<dbReference type="SMART" id="SM00133">
    <property type="entry name" value="S_TK_X"/>
    <property type="match status" value="1"/>
</dbReference>
<dbReference type="SMART" id="SM00220">
    <property type="entry name" value="S_TKc"/>
    <property type="match status" value="1"/>
</dbReference>
<evidence type="ECO:0000256" key="1">
    <source>
        <dbReference type="ARBA" id="ARBA00006352"/>
    </source>
</evidence>
<evidence type="ECO:0000256" key="6">
    <source>
        <dbReference type="ARBA" id="ARBA00022777"/>
    </source>
</evidence>
<accession>A0A0L7LTC9</accession>
<feature type="binding site" evidence="10">
    <location>
        <position position="425"/>
    </location>
    <ligand>
        <name>ATP</name>
        <dbReference type="ChEBI" id="CHEBI:30616"/>
    </ligand>
</feature>
<evidence type="ECO:0000259" key="13">
    <source>
        <dbReference type="PROSITE" id="PS50042"/>
    </source>
</evidence>
<dbReference type="PROSITE" id="PS00888">
    <property type="entry name" value="CNMP_BINDING_1"/>
    <property type="match status" value="1"/>
</dbReference>
<comment type="similarity">
    <text evidence="1">Belongs to the protein kinase superfamily. AGC Ser/Thr protein kinase family. cGMP subfamily.</text>
</comment>
<evidence type="ECO:0000259" key="12">
    <source>
        <dbReference type="PROSITE" id="PS50011"/>
    </source>
</evidence>